<dbReference type="InterPro" id="IPR009056">
    <property type="entry name" value="Cyt_c-like_dom"/>
</dbReference>
<evidence type="ECO:0000259" key="10">
    <source>
        <dbReference type="Pfam" id="PF07637"/>
    </source>
</evidence>
<feature type="compositionally biased region" description="Basic and acidic residues" evidence="4">
    <location>
        <begin position="100"/>
        <end position="109"/>
    </location>
</feature>
<dbReference type="Proteomes" id="UP000317318">
    <property type="component" value="Chromosome"/>
</dbReference>
<dbReference type="InterPro" id="IPR013042">
    <property type="entry name" value="DUF1592"/>
</dbReference>
<dbReference type="InterPro" id="IPR013036">
    <property type="entry name" value="DUF1587"/>
</dbReference>
<dbReference type="InterPro" id="IPR013043">
    <property type="entry name" value="DUF1595"/>
</dbReference>
<feature type="signal peptide" evidence="5">
    <location>
        <begin position="1"/>
        <end position="26"/>
    </location>
</feature>
<dbReference type="Pfam" id="PF07627">
    <property type="entry name" value="PSCyt3"/>
    <property type="match status" value="1"/>
</dbReference>
<evidence type="ECO:0000256" key="2">
    <source>
        <dbReference type="ARBA" id="ARBA00022723"/>
    </source>
</evidence>
<keyword evidence="2" id="KW-0479">Metal-binding</keyword>
<dbReference type="GO" id="GO:0020037">
    <property type="term" value="F:heme binding"/>
    <property type="evidence" value="ECO:0007669"/>
    <property type="project" value="InterPro"/>
</dbReference>
<dbReference type="InterPro" id="IPR011478">
    <property type="entry name" value="DUF1585"/>
</dbReference>
<feature type="domain" description="Cytochrome c" evidence="11">
    <location>
        <begin position="137"/>
        <end position="204"/>
    </location>
</feature>
<evidence type="ECO:0000259" key="11">
    <source>
        <dbReference type="Pfam" id="PF13442"/>
    </source>
</evidence>
<dbReference type="Pfam" id="PF07637">
    <property type="entry name" value="PSD5"/>
    <property type="match status" value="1"/>
</dbReference>
<evidence type="ECO:0000256" key="1">
    <source>
        <dbReference type="ARBA" id="ARBA00022617"/>
    </source>
</evidence>
<evidence type="ECO:0000256" key="4">
    <source>
        <dbReference type="SAM" id="MobiDB-lite"/>
    </source>
</evidence>
<feature type="domain" description="DUF1588" evidence="8">
    <location>
        <begin position="688"/>
        <end position="784"/>
    </location>
</feature>
<evidence type="ECO:0000256" key="3">
    <source>
        <dbReference type="ARBA" id="ARBA00023004"/>
    </source>
</evidence>
<accession>A0A517QYB5</accession>
<keyword evidence="5" id="KW-0732">Signal</keyword>
<proteinExistence type="predicted"/>
<dbReference type="InterPro" id="IPR036909">
    <property type="entry name" value="Cyt_c-like_dom_sf"/>
</dbReference>
<evidence type="ECO:0000259" key="8">
    <source>
        <dbReference type="Pfam" id="PF07627"/>
    </source>
</evidence>
<evidence type="ECO:0000259" key="9">
    <source>
        <dbReference type="Pfam" id="PF07631"/>
    </source>
</evidence>
<keyword evidence="13" id="KW-1185">Reference proteome</keyword>
<dbReference type="OrthoDB" id="175242at2"/>
<keyword evidence="1" id="KW-0349">Heme</keyword>
<feature type="domain" description="DUF1595" evidence="10">
    <location>
        <begin position="477"/>
        <end position="536"/>
    </location>
</feature>
<evidence type="ECO:0000256" key="5">
    <source>
        <dbReference type="SAM" id="SignalP"/>
    </source>
</evidence>
<dbReference type="PROSITE" id="PS51257">
    <property type="entry name" value="PROKAR_LIPOPROTEIN"/>
    <property type="match status" value="1"/>
</dbReference>
<dbReference type="Pfam" id="PF07624">
    <property type="entry name" value="PSD2"/>
    <property type="match status" value="1"/>
</dbReference>
<feature type="region of interest" description="Disordered" evidence="4">
    <location>
        <begin position="788"/>
        <end position="810"/>
    </location>
</feature>
<feature type="region of interest" description="Disordered" evidence="4">
    <location>
        <begin position="97"/>
        <end position="117"/>
    </location>
</feature>
<dbReference type="Pfam" id="PF13442">
    <property type="entry name" value="Cytochrome_CBB3"/>
    <property type="match status" value="1"/>
</dbReference>
<feature type="domain" description="DUF1587" evidence="7">
    <location>
        <begin position="224"/>
        <end position="285"/>
    </location>
</feature>
<dbReference type="SUPFAM" id="SSF46626">
    <property type="entry name" value="Cytochrome c"/>
    <property type="match status" value="1"/>
</dbReference>
<feature type="domain" description="DUF1585" evidence="6">
    <location>
        <begin position="816"/>
        <end position="890"/>
    </location>
</feature>
<keyword evidence="3" id="KW-0408">Iron</keyword>
<organism evidence="12 13">
    <name type="scientific">Stratiformator vulcanicus</name>
    <dbReference type="NCBI Taxonomy" id="2527980"/>
    <lineage>
        <taxon>Bacteria</taxon>
        <taxon>Pseudomonadati</taxon>
        <taxon>Planctomycetota</taxon>
        <taxon>Planctomycetia</taxon>
        <taxon>Planctomycetales</taxon>
        <taxon>Planctomycetaceae</taxon>
        <taxon>Stratiformator</taxon>
    </lineage>
</organism>
<evidence type="ECO:0000313" key="12">
    <source>
        <dbReference type="EMBL" id="QDT36646.1"/>
    </source>
</evidence>
<dbReference type="InterPro" id="IPR013039">
    <property type="entry name" value="DUF1588"/>
</dbReference>
<evidence type="ECO:0008006" key="14">
    <source>
        <dbReference type="Google" id="ProtNLM"/>
    </source>
</evidence>
<evidence type="ECO:0000259" key="7">
    <source>
        <dbReference type="Pfam" id="PF07626"/>
    </source>
</evidence>
<dbReference type="AlphaFoldDB" id="A0A517QYB5"/>
<evidence type="ECO:0000259" key="6">
    <source>
        <dbReference type="Pfam" id="PF07624"/>
    </source>
</evidence>
<dbReference type="GO" id="GO:0046872">
    <property type="term" value="F:metal ion binding"/>
    <property type="evidence" value="ECO:0007669"/>
    <property type="project" value="UniProtKB-KW"/>
</dbReference>
<name>A0A517QYB5_9PLAN</name>
<evidence type="ECO:0000313" key="13">
    <source>
        <dbReference type="Proteomes" id="UP000317318"/>
    </source>
</evidence>
<dbReference type="EMBL" id="CP036268">
    <property type="protein sequence ID" value="QDT36646.1"/>
    <property type="molecule type" value="Genomic_DNA"/>
</dbReference>
<protein>
    <recommendedName>
        <fullName evidence="14">Planctomycete cytochrome C</fullName>
    </recommendedName>
</protein>
<gene>
    <name evidence="12" type="ORF">Pan189_10070</name>
</gene>
<reference evidence="12 13" key="1">
    <citation type="submission" date="2019-02" db="EMBL/GenBank/DDBJ databases">
        <title>Deep-cultivation of Planctomycetes and their phenomic and genomic characterization uncovers novel biology.</title>
        <authorList>
            <person name="Wiegand S."/>
            <person name="Jogler M."/>
            <person name="Boedeker C."/>
            <person name="Pinto D."/>
            <person name="Vollmers J."/>
            <person name="Rivas-Marin E."/>
            <person name="Kohn T."/>
            <person name="Peeters S.H."/>
            <person name="Heuer A."/>
            <person name="Rast P."/>
            <person name="Oberbeckmann S."/>
            <person name="Bunk B."/>
            <person name="Jeske O."/>
            <person name="Meyerdierks A."/>
            <person name="Storesund J.E."/>
            <person name="Kallscheuer N."/>
            <person name="Luecker S."/>
            <person name="Lage O.M."/>
            <person name="Pohl T."/>
            <person name="Merkel B.J."/>
            <person name="Hornburger P."/>
            <person name="Mueller R.-W."/>
            <person name="Bruemmer F."/>
            <person name="Labrenz M."/>
            <person name="Spormann A.M."/>
            <person name="Op den Camp H."/>
            <person name="Overmann J."/>
            <person name="Amann R."/>
            <person name="Jetten M.S.M."/>
            <person name="Mascher T."/>
            <person name="Medema M.H."/>
            <person name="Devos D.P."/>
            <person name="Kaster A.-K."/>
            <person name="Ovreas L."/>
            <person name="Rohde M."/>
            <person name="Galperin M.Y."/>
            <person name="Jogler C."/>
        </authorList>
    </citation>
    <scope>NUCLEOTIDE SEQUENCE [LARGE SCALE GENOMIC DNA]</scope>
    <source>
        <strain evidence="12 13">Pan189</strain>
    </source>
</reference>
<sequence precursor="true">MAVALFRCHLLTLALAVAVSCGTFIAGCGKDERLVESGADDLFATAIASNLSADADRVDQTNISGPPNVVAVTEPAARPNEFTPPDEVGTGEIIGSPIDAKAKKSDRPLEVTPSPKSQLPANFVEVKQVGFRVQPFVTAYCVSCHKDGKDSGGLRLDTIGDLTAGEDIEHWEAVLDRLNLGDMPPDDTPKTLSDEERNSAVEWLNTELHRAIESSKGDAEVVLRRLNRNEYDNTIRDLLGIVGYAGSEMLPEDDSAHGFDNNAAALVMSPLLLEQYMAAADVALEMGLAGYLGKVPEARKQVFDPLDQMIVTWGALKGELDYNVREHEGQLALVYERPLRTPSVKVGGTYIYRIRARALRSGVESAILTIDAGQPTNGNPPRIRFGGFSIAEGEATTIELQCYLRPREFVEASYNNSGNGRPTVGGGRYPLKLNPDFDFEKSKAVIVESVELEGPFYSIPARDWPSALPRDVESQPLRQTLTEFAERAFRRPVMAGELDAIFSLAESIKSKSGLKEAIRVGFKAILCSPGFLYMNEEPGPLDDYAIASRMSYFLWSSMPDGSLMELAKAGRLSDPSVRAKEVRRMLADDKAEAFVRNFAGQWLQVRKVGENRPDAVIYPEYDHQLEIWVQEEAFALFREVLRDQDRSLTEFLDSDFVMINEGLAKLYGIEGVSGSELRRVALSAADRRGGVLGLASLQTVTSNGTVTSPIVRGAWIMENLLGTPPPPPPPDVPAIEADISGNLTIKEQLAQHREIKACASCHAKMDPLGFAMENYDVMGGWRTNYRIRKSDEPPRGRGPHWKSGAEVDPTGVLATGENLGGLNDLKAYLKSRRADFARCLTEKLIAYGTGREPRTTDRPAINAIVDRIAAQDFQYPLAELVTDVVNSKPFLTK</sequence>
<feature type="chain" id="PRO_5021739990" description="Planctomycete cytochrome C" evidence="5">
    <location>
        <begin position="27"/>
        <end position="893"/>
    </location>
</feature>
<dbReference type="Pfam" id="PF07626">
    <property type="entry name" value="PSD3"/>
    <property type="match status" value="1"/>
</dbReference>
<feature type="domain" description="DUF1592" evidence="9">
    <location>
        <begin position="541"/>
        <end position="669"/>
    </location>
</feature>
<dbReference type="KEGG" id="svp:Pan189_10070"/>
<dbReference type="GO" id="GO:0009055">
    <property type="term" value="F:electron transfer activity"/>
    <property type="evidence" value="ECO:0007669"/>
    <property type="project" value="InterPro"/>
</dbReference>
<dbReference type="Pfam" id="PF07631">
    <property type="entry name" value="PSD4"/>
    <property type="match status" value="1"/>
</dbReference>